<feature type="chain" id="PRO_5040326666" evidence="2">
    <location>
        <begin position="19"/>
        <end position="330"/>
    </location>
</feature>
<dbReference type="OrthoDB" id="8063377at2759"/>
<feature type="compositionally biased region" description="Polar residues" evidence="1">
    <location>
        <begin position="85"/>
        <end position="96"/>
    </location>
</feature>
<dbReference type="Proteomes" id="UP001059596">
    <property type="component" value="Unassembled WGS sequence"/>
</dbReference>
<evidence type="ECO:0000313" key="4">
    <source>
        <dbReference type="Proteomes" id="UP001059596"/>
    </source>
</evidence>
<comment type="caution">
    <text evidence="3">The sequence shown here is derived from an EMBL/GenBank/DDBJ whole genome shotgun (WGS) entry which is preliminary data.</text>
</comment>
<feature type="compositionally biased region" description="Acidic residues" evidence="1">
    <location>
        <begin position="71"/>
        <end position="81"/>
    </location>
</feature>
<dbReference type="AlphaFoldDB" id="A0A9Q0BNW6"/>
<reference evidence="3" key="1">
    <citation type="journal article" date="2023" name="Genome Biol. Evol.">
        <title>Long-read-based Genome Assembly of Drosophila gunungcola Reveals Fewer Chemosensory Genes in Flower-breeding Species.</title>
        <authorList>
            <person name="Negi A."/>
            <person name="Liao B.Y."/>
            <person name="Yeh S.D."/>
        </authorList>
    </citation>
    <scope>NUCLEOTIDE SEQUENCE</scope>
    <source>
        <strain evidence="3">Sukarami</strain>
    </source>
</reference>
<protein>
    <submittedName>
        <fullName evidence="3">Uncharacterized protein</fullName>
    </submittedName>
</protein>
<sequence length="330" mass="33665">MRSYCLIFALCLLGLVAAKSPEQDGDQWVWRSYNRRERSFRNIDRSSPIRNSYDQKLRREPTTRRPLPGEPENDEIEDYADVDPSRTSDTPNVGTRQFNPYGGQTNAGQFGGGVGGGGVGVGGVGVGGGYGGNPGVLVGPGGPTGIIGRPQVYPNPYQPGYGGFSGGQNGIGGYPGGGFSGVGQGFPGSSLGTGFPGTSVGNGFNGYSSNGLGLNQFPSNGQQFPYGSYPGGDFGGNQFAAPGGQFPGLGQYPSNQQFGGPQYTEGYGLAGGLGLGQLGAGNGGIGYGNSFPPLGGFGFDEKSPAVAEGKSAKSVAAAPRTVNDKLSKKV</sequence>
<gene>
    <name evidence="3" type="ORF">M5D96_007874</name>
</gene>
<feature type="region of interest" description="Disordered" evidence="1">
    <location>
        <begin position="308"/>
        <end position="330"/>
    </location>
</feature>
<keyword evidence="4" id="KW-1185">Reference proteome</keyword>
<keyword evidence="2" id="KW-0732">Signal</keyword>
<name>A0A9Q0BNW6_9MUSC</name>
<accession>A0A9Q0BNW6</accession>
<feature type="region of interest" description="Disordered" evidence="1">
    <location>
        <begin position="44"/>
        <end position="96"/>
    </location>
</feature>
<feature type="compositionally biased region" description="Basic and acidic residues" evidence="1">
    <location>
        <begin position="53"/>
        <end position="63"/>
    </location>
</feature>
<evidence type="ECO:0000313" key="3">
    <source>
        <dbReference type="EMBL" id="KAI8039157.1"/>
    </source>
</evidence>
<proteinExistence type="predicted"/>
<feature type="signal peptide" evidence="2">
    <location>
        <begin position="1"/>
        <end position="18"/>
    </location>
</feature>
<evidence type="ECO:0000256" key="2">
    <source>
        <dbReference type="SAM" id="SignalP"/>
    </source>
</evidence>
<evidence type="ECO:0000256" key="1">
    <source>
        <dbReference type="SAM" id="MobiDB-lite"/>
    </source>
</evidence>
<dbReference type="EMBL" id="JAMKOV010000006">
    <property type="protein sequence ID" value="KAI8039157.1"/>
    <property type="molecule type" value="Genomic_DNA"/>
</dbReference>
<organism evidence="3 4">
    <name type="scientific">Drosophila gunungcola</name>
    <name type="common">fruit fly</name>
    <dbReference type="NCBI Taxonomy" id="103775"/>
    <lineage>
        <taxon>Eukaryota</taxon>
        <taxon>Metazoa</taxon>
        <taxon>Ecdysozoa</taxon>
        <taxon>Arthropoda</taxon>
        <taxon>Hexapoda</taxon>
        <taxon>Insecta</taxon>
        <taxon>Pterygota</taxon>
        <taxon>Neoptera</taxon>
        <taxon>Endopterygota</taxon>
        <taxon>Diptera</taxon>
        <taxon>Brachycera</taxon>
        <taxon>Muscomorpha</taxon>
        <taxon>Ephydroidea</taxon>
        <taxon>Drosophilidae</taxon>
        <taxon>Drosophila</taxon>
        <taxon>Sophophora</taxon>
    </lineage>
</organism>